<keyword evidence="5 8" id="KW-0378">Hydrolase</keyword>
<name>A0A9E2BHK1_PSYF1</name>
<dbReference type="InterPro" id="IPR023828">
    <property type="entry name" value="Peptidase_S8_Ser-AS"/>
</dbReference>
<accession>A0A9E2BHK1</accession>
<dbReference type="Pfam" id="PF07833">
    <property type="entry name" value="Cu_amine_oxidN1"/>
    <property type="match status" value="1"/>
</dbReference>
<dbReference type="Pfam" id="PF00082">
    <property type="entry name" value="Peptidase_S8"/>
    <property type="match status" value="1"/>
</dbReference>
<dbReference type="PROSITE" id="PS51892">
    <property type="entry name" value="SUBTILASE"/>
    <property type="match status" value="1"/>
</dbReference>
<evidence type="ECO:0000256" key="4">
    <source>
        <dbReference type="ARBA" id="ARBA00022729"/>
    </source>
</evidence>
<dbReference type="InterPro" id="IPR003137">
    <property type="entry name" value="PA_domain"/>
</dbReference>
<comment type="similarity">
    <text evidence="1 8 9">Belongs to the peptidase S8 family.</text>
</comment>
<dbReference type="PANTHER" id="PTHR43399">
    <property type="entry name" value="SUBTILISIN-RELATED"/>
    <property type="match status" value="1"/>
</dbReference>
<dbReference type="Gene3D" id="3.30.457.10">
    <property type="entry name" value="Copper amine oxidase-like, N-terminal domain"/>
    <property type="match status" value="1"/>
</dbReference>
<evidence type="ECO:0000256" key="6">
    <source>
        <dbReference type="ARBA" id="ARBA00022825"/>
    </source>
</evidence>
<feature type="domain" description="Peptidase S8/S53" evidence="10">
    <location>
        <begin position="212"/>
        <end position="647"/>
    </location>
</feature>
<evidence type="ECO:0000256" key="1">
    <source>
        <dbReference type="ARBA" id="ARBA00011073"/>
    </source>
</evidence>
<dbReference type="GO" id="GO:0004252">
    <property type="term" value="F:serine-type endopeptidase activity"/>
    <property type="evidence" value="ECO:0007669"/>
    <property type="project" value="UniProtKB-UniRule"/>
</dbReference>
<dbReference type="InterPro" id="IPR036852">
    <property type="entry name" value="Peptidase_S8/S53_dom_sf"/>
</dbReference>
<feature type="domain" description="PA" evidence="11">
    <location>
        <begin position="458"/>
        <end position="541"/>
    </location>
</feature>
<evidence type="ECO:0000256" key="7">
    <source>
        <dbReference type="PIRSR" id="PIRSR615500-1"/>
    </source>
</evidence>
<gene>
    <name evidence="13" type="primary">vpr</name>
    <name evidence="13" type="ORF">DDT42_01059</name>
</gene>
<dbReference type="SUPFAM" id="SSF52743">
    <property type="entry name" value="Subtilisin-like"/>
    <property type="match status" value="1"/>
</dbReference>
<feature type="active site" description="Charge relay system" evidence="7 8">
    <location>
        <position position="260"/>
    </location>
</feature>
<dbReference type="Gene3D" id="2.60.40.1710">
    <property type="entry name" value="Subtilisin-like superfamily"/>
    <property type="match status" value="1"/>
</dbReference>
<evidence type="ECO:0000313" key="14">
    <source>
        <dbReference type="Proteomes" id="UP000811545"/>
    </source>
</evidence>
<dbReference type="InterPro" id="IPR012854">
    <property type="entry name" value="Cu_amine_oxidase-like_N"/>
</dbReference>
<evidence type="ECO:0000256" key="2">
    <source>
        <dbReference type="ARBA" id="ARBA00022525"/>
    </source>
</evidence>
<dbReference type="InterPro" id="IPR046450">
    <property type="entry name" value="PA_dom_sf"/>
</dbReference>
<dbReference type="InterPro" id="IPR051048">
    <property type="entry name" value="Peptidase_S8/S53_subtilisin"/>
</dbReference>
<dbReference type="PRINTS" id="PR00723">
    <property type="entry name" value="SUBTILISIN"/>
</dbReference>
<feature type="domain" description="Copper amine oxidase-like N-terminal" evidence="12">
    <location>
        <begin position="1536"/>
        <end position="1641"/>
    </location>
</feature>
<dbReference type="PROSITE" id="PS00138">
    <property type="entry name" value="SUBTILASE_SER"/>
    <property type="match status" value="1"/>
</dbReference>
<protein>
    <submittedName>
        <fullName evidence="13">Minor extracellular protease vpr</fullName>
        <ecNumber evidence="13">3.4.21.-</ecNumber>
    </submittedName>
</protein>
<reference evidence="13 14" key="1">
    <citation type="journal article" date="2021" name="bioRxiv">
        <title>Unique metabolic strategies in Hadean analogues reveal hints for primordial physiology.</title>
        <authorList>
            <person name="Nobu M.K."/>
            <person name="Nakai R."/>
            <person name="Tamazawa S."/>
            <person name="Mori H."/>
            <person name="Toyoda A."/>
            <person name="Ijiri A."/>
            <person name="Suzuki S."/>
            <person name="Kurokawa K."/>
            <person name="Kamagata Y."/>
            <person name="Tamaki H."/>
        </authorList>
    </citation>
    <scope>NUCLEOTIDE SEQUENCE [LARGE SCALE GENOMIC DNA]</scope>
    <source>
        <strain evidence="13">BS525</strain>
    </source>
</reference>
<dbReference type="InterPro" id="IPR036582">
    <property type="entry name" value="Mao_N_sf"/>
</dbReference>
<proteinExistence type="inferred from homology"/>
<dbReference type="PROSITE" id="PS00137">
    <property type="entry name" value="SUBTILASE_HIS"/>
    <property type="match status" value="1"/>
</dbReference>
<evidence type="ECO:0000259" key="11">
    <source>
        <dbReference type="Pfam" id="PF02225"/>
    </source>
</evidence>
<evidence type="ECO:0000256" key="9">
    <source>
        <dbReference type="RuleBase" id="RU003355"/>
    </source>
</evidence>
<keyword evidence="4" id="KW-0732">Signal</keyword>
<dbReference type="Gene3D" id="3.50.30.30">
    <property type="match status" value="1"/>
</dbReference>
<dbReference type="EMBL" id="QLTW01000058">
    <property type="protein sequence ID" value="MBT9145189.1"/>
    <property type="molecule type" value="Genomic_DNA"/>
</dbReference>
<feature type="active site" description="Charge relay system" evidence="7 8">
    <location>
        <position position="221"/>
    </location>
</feature>
<keyword evidence="2" id="KW-0964">Secreted</keyword>
<evidence type="ECO:0000256" key="5">
    <source>
        <dbReference type="ARBA" id="ARBA00022801"/>
    </source>
</evidence>
<dbReference type="SUPFAM" id="SSF52025">
    <property type="entry name" value="PA domain"/>
    <property type="match status" value="1"/>
</dbReference>
<dbReference type="EC" id="3.4.21.-" evidence="13"/>
<evidence type="ECO:0000256" key="8">
    <source>
        <dbReference type="PROSITE-ProRule" id="PRU01240"/>
    </source>
</evidence>
<dbReference type="SUPFAM" id="SSF55383">
    <property type="entry name" value="Copper amine oxidase, domain N"/>
    <property type="match status" value="1"/>
</dbReference>
<dbReference type="PROSITE" id="PS00136">
    <property type="entry name" value="SUBTILASE_ASP"/>
    <property type="match status" value="1"/>
</dbReference>
<dbReference type="Gene3D" id="3.40.50.200">
    <property type="entry name" value="Peptidase S8/S53 domain"/>
    <property type="match status" value="2"/>
</dbReference>
<dbReference type="InterPro" id="IPR000209">
    <property type="entry name" value="Peptidase_S8/S53_dom"/>
</dbReference>
<dbReference type="Pfam" id="PF02225">
    <property type="entry name" value="PA"/>
    <property type="match status" value="1"/>
</dbReference>
<feature type="active site" description="Charge relay system" evidence="7 8">
    <location>
        <position position="611"/>
    </location>
</feature>
<organism evidence="13 14">
    <name type="scientific">Psychracetigena formicireducens</name>
    <dbReference type="NCBI Taxonomy" id="2986056"/>
    <lineage>
        <taxon>Bacteria</taxon>
        <taxon>Bacillati</taxon>
        <taxon>Candidatus Lithacetigenota</taxon>
        <taxon>Candidatus Psychracetigena</taxon>
    </lineage>
</organism>
<dbReference type="InterPro" id="IPR015500">
    <property type="entry name" value="Peptidase_S8_subtilisin-rel"/>
</dbReference>
<dbReference type="PANTHER" id="PTHR43399:SF4">
    <property type="entry name" value="CELL WALL-ASSOCIATED PROTEASE"/>
    <property type="match status" value="1"/>
</dbReference>
<evidence type="ECO:0000259" key="10">
    <source>
        <dbReference type="Pfam" id="PF00082"/>
    </source>
</evidence>
<dbReference type="InterPro" id="IPR023827">
    <property type="entry name" value="Peptidase_S8_Asp-AS"/>
</dbReference>
<dbReference type="Proteomes" id="UP000811545">
    <property type="component" value="Unassembled WGS sequence"/>
</dbReference>
<sequence>MRNKINKIIILGIFILSIYLPVFSEPTPSIHLSYESKLLTDTDENLLKTAHELRREHLGKIGKNFIKTKNIPLINSDGETIPAEIANLSLFKEKMIEAFVLLENLPITEYRNQKGIEPESVKDDVYSDFLSGKQGEFLLQLKDLPLNITIIHTFQKMLNGFYVKLPKAELPWLRTIPGVGEIQLPATLSIDDKYALNIVKAPQAWANLGVKGEGQVIAIVDTGVDYLHPDLGGGFGAGFKVIGGYDFGDMDSDPMDLQGHGTHVAGIAAGKAALTGGVNGIAPEAKIVAYKIVRGAGGIAISGAIAASFEHMVNFRGPNGERVTSANLSFGAASGFYYDKAAHEIAMENTVRSGIFVSSSAGNHGYSISQKSYAGSSPTGRDLIYPSDIGMVASPGTANLVTSVASSNNSHQEVNSSFKVVEPGTEAPIRRTPYLVGEDSPDPVSALNRRPFEYIEVGYGNHPDYYLNKDVKGKIALILRGGLPGEDATFVNKVHQAESHGAAMAVIYNDEARGDSLVTMAGDPMLTIPRVFIGFSQGKWLKENEGKRMLFDGDNTSFVIPLLYPDRSSGFSSWGLTPEMGPKPEISAPGGSIMSTYPISLGSYQYNSGTSMASPYVAGAAALVKQHKPEFTAEMIKTTLINTADILFFPGIDLPASPRLQGSGRLNVLSALNIPAFLTGIKGENFISYGDTDYRNTISLPLKLRNISNRQLIYQPSTILLRTQPDRSPTNYEGIIPIFTKDGKEISSLVVEPQQDIIFELVLSINEIAVDYTFAEGFVTLTPSSGTNISLNLPYVFYVGDSQNVAYQNPQGEVKGFAGNLVIDPPRDEFWSLFQNTWLYTWAPGGEFLFALGVDYTGKELSKEEIAISPNGDGEQDDLSPLLSFLRGTEEFIIKVSGGSLTDSLTLFKEYWVKKNSQEDQFRLWWSDLWYWDGGGLPEGQYYVELLAKAPPDKSPGDTLTYQKVTLPLKIDNTAPLLNMTSMVRQENEVTLFWNGEDRESTGKSGVWGYLAVIFNRKGKVEFSDFLPPTATQYTFQDVSPGDEIEARVISWDNAGNANISRLDINLRPLTLTPIKGGVDTIITLSGTGFAGNTAGIAWFDSNVDGRVDSGEPLVLITTTAEGSIPTNSTLKVPDTTPGRYFIEVDIPRGGNIEASTMFTVVAPYLNVTPSRCVVGDKVEVIGFGFPGSTKGAVWFDSNRNGSIEGDEPSLLITTSLEGAIPSGTTLVIPRVPSGVYFVRADFPLGFPPEASMPIGVLPGVISLSPEKGGTGTSINISGKGFPGNVSGKLWFDANKDGLQNDGEDLVKVLTNNDGTLPSGLIVKVADVQEGFYPVRADIPEGLPIEVNANFHLLSPPFITASVSPGIINQGGTAILSWKVINAKSLTITPEIMPNPVHLTGSVTVSPQRTTNYLFQADGDGGVSEFSLTLTVIQPPPTITASVFPTSIERGKSAALTWSSTNTTSISVSPSISISPLPLSGSATVSATTTTTYVFTVSGPGGTAEFRITLTVTEPPPPPPLYRTVELRIGSTIYKVGGVVRTMDAAPYIEESRTMVPVRFLAEGLGGTVGWDNVTRTVTVRFTKPILEIRLIIGNPTATVNGRSTQIDVRNVKVVPAIRDNRTFVPLRFLVDQITGSAINWIPPDIVIMKLPR</sequence>
<evidence type="ECO:0000313" key="13">
    <source>
        <dbReference type="EMBL" id="MBT9145189.1"/>
    </source>
</evidence>
<dbReference type="GO" id="GO:0006508">
    <property type="term" value="P:proteolysis"/>
    <property type="evidence" value="ECO:0007669"/>
    <property type="project" value="UniProtKB-KW"/>
</dbReference>
<keyword evidence="6 8" id="KW-0720">Serine protease</keyword>
<evidence type="ECO:0000256" key="3">
    <source>
        <dbReference type="ARBA" id="ARBA00022670"/>
    </source>
</evidence>
<evidence type="ECO:0000259" key="12">
    <source>
        <dbReference type="Pfam" id="PF07833"/>
    </source>
</evidence>
<dbReference type="InterPro" id="IPR022398">
    <property type="entry name" value="Peptidase_S8_His-AS"/>
</dbReference>
<comment type="caution">
    <text evidence="13">The sequence shown here is derived from an EMBL/GenBank/DDBJ whole genome shotgun (WGS) entry which is preliminary data.</text>
</comment>
<keyword evidence="3 8" id="KW-0645">Protease</keyword>